<reference evidence="9 10" key="1">
    <citation type="submission" date="2019-07" db="EMBL/GenBank/DDBJ databases">
        <title>Whole genome shotgun sequence of Pseudonocardia sulfidoxydans NBRC 16205.</title>
        <authorList>
            <person name="Hosoyama A."/>
            <person name="Uohara A."/>
            <person name="Ohji S."/>
            <person name="Ichikawa N."/>
        </authorList>
    </citation>
    <scope>NUCLEOTIDE SEQUENCE [LARGE SCALE GENOMIC DNA]</scope>
    <source>
        <strain evidence="9 10">NBRC 16205</strain>
    </source>
</reference>
<dbReference type="SUPFAM" id="SSF103481">
    <property type="entry name" value="Multidrug resistance efflux transporter EmrE"/>
    <property type="match status" value="1"/>
</dbReference>
<accession>A0A511DB79</accession>
<comment type="subcellular location">
    <subcellularLocation>
        <location evidence="1 7">Cell membrane</location>
        <topology evidence="1 7">Multi-pass membrane protein</topology>
    </subcellularLocation>
</comment>
<keyword evidence="6 8" id="KW-0472">Membrane</keyword>
<dbReference type="PANTHER" id="PTHR30561:SF1">
    <property type="entry name" value="MULTIDRUG TRANSPORTER EMRE"/>
    <property type="match status" value="1"/>
</dbReference>
<dbReference type="PANTHER" id="PTHR30561">
    <property type="entry name" value="SMR FAMILY PROTON-DEPENDENT DRUG EFFLUX TRANSPORTER SUGE"/>
    <property type="match status" value="1"/>
</dbReference>
<evidence type="ECO:0000313" key="10">
    <source>
        <dbReference type="Proteomes" id="UP000321685"/>
    </source>
</evidence>
<keyword evidence="3" id="KW-1003">Cell membrane</keyword>
<proteinExistence type="inferred from homology"/>
<dbReference type="Proteomes" id="UP000321685">
    <property type="component" value="Unassembled WGS sequence"/>
</dbReference>
<dbReference type="InterPro" id="IPR000390">
    <property type="entry name" value="Small_drug/metabolite_transptr"/>
</dbReference>
<dbReference type="RefSeq" id="WP_147102864.1">
    <property type="nucleotide sequence ID" value="NZ_BJVJ01000006.1"/>
</dbReference>
<sequence length="108" mass="10935">MVVAWLWLLGAIVTEIVATTSLKLSEGFTRLAPSIVVVVGYVAAFGLLSQALKKFEVGTAYALWSGIGTAAVVLVGVAFLGEGISPAKVGGVVLIIGGVVLLNLSGAH</sequence>
<dbReference type="InterPro" id="IPR045324">
    <property type="entry name" value="Small_multidrug_res"/>
</dbReference>
<keyword evidence="2" id="KW-0813">Transport</keyword>
<dbReference type="FunFam" id="1.10.3730.20:FF:000001">
    <property type="entry name" value="Quaternary ammonium compound resistance transporter SugE"/>
    <property type="match status" value="1"/>
</dbReference>
<evidence type="ECO:0000256" key="6">
    <source>
        <dbReference type="ARBA" id="ARBA00023136"/>
    </source>
</evidence>
<dbReference type="Gene3D" id="1.10.3730.20">
    <property type="match status" value="1"/>
</dbReference>
<dbReference type="EMBL" id="BJVJ01000006">
    <property type="protein sequence ID" value="GEL22062.1"/>
    <property type="molecule type" value="Genomic_DNA"/>
</dbReference>
<dbReference type="GO" id="GO:0005886">
    <property type="term" value="C:plasma membrane"/>
    <property type="evidence" value="ECO:0007669"/>
    <property type="project" value="UniProtKB-SubCell"/>
</dbReference>
<dbReference type="GO" id="GO:0022857">
    <property type="term" value="F:transmembrane transporter activity"/>
    <property type="evidence" value="ECO:0007669"/>
    <property type="project" value="InterPro"/>
</dbReference>
<gene>
    <name evidence="9" type="ORF">PSU4_10160</name>
</gene>
<dbReference type="InterPro" id="IPR037185">
    <property type="entry name" value="EmrE-like"/>
</dbReference>
<evidence type="ECO:0000256" key="7">
    <source>
        <dbReference type="RuleBase" id="RU003942"/>
    </source>
</evidence>
<feature type="transmembrane region" description="Helical" evidence="8">
    <location>
        <begin position="28"/>
        <end position="48"/>
    </location>
</feature>
<protein>
    <submittedName>
        <fullName evidence="9">QacE family quaternary ammonium compound efflux SMR transporter</fullName>
    </submittedName>
</protein>
<feature type="transmembrane region" description="Helical" evidence="8">
    <location>
        <begin position="87"/>
        <end position="104"/>
    </location>
</feature>
<evidence type="ECO:0000313" key="9">
    <source>
        <dbReference type="EMBL" id="GEL22062.1"/>
    </source>
</evidence>
<evidence type="ECO:0000256" key="4">
    <source>
        <dbReference type="ARBA" id="ARBA00022692"/>
    </source>
</evidence>
<dbReference type="Pfam" id="PF00893">
    <property type="entry name" value="Multi_Drug_Res"/>
    <property type="match status" value="1"/>
</dbReference>
<dbReference type="OrthoDB" id="3175079at2"/>
<keyword evidence="5 8" id="KW-1133">Transmembrane helix</keyword>
<evidence type="ECO:0000256" key="8">
    <source>
        <dbReference type="SAM" id="Phobius"/>
    </source>
</evidence>
<evidence type="ECO:0000256" key="5">
    <source>
        <dbReference type="ARBA" id="ARBA00022989"/>
    </source>
</evidence>
<keyword evidence="4 7" id="KW-0812">Transmembrane</keyword>
<comment type="caution">
    <text evidence="9">The sequence shown here is derived from an EMBL/GenBank/DDBJ whole genome shotgun (WGS) entry which is preliminary data.</text>
</comment>
<feature type="transmembrane region" description="Helical" evidence="8">
    <location>
        <begin position="60"/>
        <end position="81"/>
    </location>
</feature>
<keyword evidence="10" id="KW-1185">Reference proteome</keyword>
<organism evidence="9 10">
    <name type="scientific">Pseudonocardia sulfidoxydans NBRC 16205</name>
    <dbReference type="NCBI Taxonomy" id="1223511"/>
    <lineage>
        <taxon>Bacteria</taxon>
        <taxon>Bacillati</taxon>
        <taxon>Actinomycetota</taxon>
        <taxon>Actinomycetes</taxon>
        <taxon>Pseudonocardiales</taxon>
        <taxon>Pseudonocardiaceae</taxon>
        <taxon>Pseudonocardia</taxon>
    </lineage>
</organism>
<comment type="similarity">
    <text evidence="7">Belongs to the drug/metabolite transporter (DMT) superfamily. Small multidrug resistance (SMR) (TC 2.A.7.1) family.</text>
</comment>
<evidence type="ECO:0000256" key="3">
    <source>
        <dbReference type="ARBA" id="ARBA00022475"/>
    </source>
</evidence>
<evidence type="ECO:0000256" key="2">
    <source>
        <dbReference type="ARBA" id="ARBA00022448"/>
    </source>
</evidence>
<name>A0A511DB79_9PSEU</name>
<dbReference type="AlphaFoldDB" id="A0A511DB79"/>
<evidence type="ECO:0000256" key="1">
    <source>
        <dbReference type="ARBA" id="ARBA00004651"/>
    </source>
</evidence>